<accession>A0AAW2W0M4</accession>
<proteinExistence type="predicted"/>
<reference evidence="1" key="1">
    <citation type="submission" date="2020-06" db="EMBL/GenBank/DDBJ databases">
        <authorList>
            <person name="Li T."/>
            <person name="Hu X."/>
            <person name="Zhang T."/>
            <person name="Song X."/>
            <person name="Zhang H."/>
            <person name="Dai N."/>
            <person name="Sheng W."/>
            <person name="Hou X."/>
            <person name="Wei L."/>
        </authorList>
    </citation>
    <scope>NUCLEOTIDE SEQUENCE</scope>
    <source>
        <strain evidence="1">KEN1</strain>
        <tissue evidence="1">Leaf</tissue>
    </source>
</reference>
<evidence type="ECO:0000313" key="1">
    <source>
        <dbReference type="EMBL" id="KAL0433815.1"/>
    </source>
</evidence>
<protein>
    <submittedName>
        <fullName evidence="1">Uncharacterized protein</fullName>
    </submittedName>
</protein>
<dbReference type="EMBL" id="JACGWN010000009">
    <property type="protein sequence ID" value="KAL0433815.1"/>
    <property type="molecule type" value="Genomic_DNA"/>
</dbReference>
<dbReference type="AlphaFoldDB" id="A0AAW2W0M4"/>
<reference evidence="1" key="2">
    <citation type="journal article" date="2024" name="Plant">
        <title>Genomic evolution and insights into agronomic trait innovations of Sesamum species.</title>
        <authorList>
            <person name="Miao H."/>
            <person name="Wang L."/>
            <person name="Qu L."/>
            <person name="Liu H."/>
            <person name="Sun Y."/>
            <person name="Le M."/>
            <person name="Wang Q."/>
            <person name="Wei S."/>
            <person name="Zheng Y."/>
            <person name="Lin W."/>
            <person name="Duan Y."/>
            <person name="Cao H."/>
            <person name="Xiong S."/>
            <person name="Wang X."/>
            <person name="Wei L."/>
            <person name="Li C."/>
            <person name="Ma Q."/>
            <person name="Ju M."/>
            <person name="Zhao R."/>
            <person name="Li G."/>
            <person name="Mu C."/>
            <person name="Tian Q."/>
            <person name="Mei H."/>
            <person name="Zhang T."/>
            <person name="Gao T."/>
            <person name="Zhang H."/>
        </authorList>
    </citation>
    <scope>NUCLEOTIDE SEQUENCE</scope>
    <source>
        <strain evidence="1">KEN1</strain>
    </source>
</reference>
<sequence length="154" mass="15331">MYFAARAKRASNLETGFLARDLKKSTSKSPWEKALAFTSCVAVGTSSAAVLNLCRCSRRASHCGGTSWGSGKGTLCLLPAGGAGTGISSSSSSSRASASGGGATHGGAATATCSRRAAATTCWIALSKADDSSSVEEAYITKKCSDGAGQPPGP</sequence>
<organism evidence="1">
    <name type="scientific">Sesamum latifolium</name>
    <dbReference type="NCBI Taxonomy" id="2727402"/>
    <lineage>
        <taxon>Eukaryota</taxon>
        <taxon>Viridiplantae</taxon>
        <taxon>Streptophyta</taxon>
        <taxon>Embryophyta</taxon>
        <taxon>Tracheophyta</taxon>
        <taxon>Spermatophyta</taxon>
        <taxon>Magnoliopsida</taxon>
        <taxon>eudicotyledons</taxon>
        <taxon>Gunneridae</taxon>
        <taxon>Pentapetalae</taxon>
        <taxon>asterids</taxon>
        <taxon>lamiids</taxon>
        <taxon>Lamiales</taxon>
        <taxon>Pedaliaceae</taxon>
        <taxon>Sesamum</taxon>
    </lineage>
</organism>
<comment type="caution">
    <text evidence="1">The sequence shown here is derived from an EMBL/GenBank/DDBJ whole genome shotgun (WGS) entry which is preliminary data.</text>
</comment>
<gene>
    <name evidence="1" type="ORF">Slati_2715800</name>
</gene>
<name>A0AAW2W0M4_9LAMI</name>